<dbReference type="PANTHER" id="PTHR30329">
    <property type="entry name" value="STATOR ELEMENT OF FLAGELLAR MOTOR COMPLEX"/>
    <property type="match status" value="1"/>
</dbReference>
<keyword evidence="2 4" id="KW-0472">Membrane</keyword>
<evidence type="ECO:0000256" key="4">
    <source>
        <dbReference type="PROSITE-ProRule" id="PRU00473"/>
    </source>
</evidence>
<accession>A0A560FT40</accession>
<evidence type="ECO:0000256" key="3">
    <source>
        <dbReference type="ARBA" id="ARBA00023237"/>
    </source>
</evidence>
<feature type="region of interest" description="Disordered" evidence="5">
    <location>
        <begin position="1"/>
        <end position="32"/>
    </location>
</feature>
<dbReference type="InterPro" id="IPR006664">
    <property type="entry name" value="OMP_bac"/>
</dbReference>
<comment type="subcellular location">
    <subcellularLocation>
        <location evidence="1">Cell outer membrane</location>
    </subcellularLocation>
</comment>
<evidence type="ECO:0000313" key="7">
    <source>
        <dbReference type="EMBL" id="TWB24773.1"/>
    </source>
</evidence>
<protein>
    <submittedName>
        <fullName evidence="7">OmpA family protein</fullName>
    </submittedName>
</protein>
<dbReference type="CDD" id="cd07185">
    <property type="entry name" value="OmpA_C-like"/>
    <property type="match status" value="1"/>
</dbReference>
<dbReference type="EMBL" id="VITN01000001">
    <property type="protein sequence ID" value="TWB24773.1"/>
    <property type="molecule type" value="Genomic_DNA"/>
</dbReference>
<dbReference type="InterPro" id="IPR006665">
    <property type="entry name" value="OmpA-like"/>
</dbReference>
<reference evidence="7 8" key="1">
    <citation type="submission" date="2019-06" db="EMBL/GenBank/DDBJ databases">
        <title>Genomic Encyclopedia of Type Strains, Phase IV (KMG-V): Genome sequencing to study the core and pangenomes of soil and plant-associated prokaryotes.</title>
        <authorList>
            <person name="Whitman W."/>
        </authorList>
    </citation>
    <scope>NUCLEOTIDE SEQUENCE [LARGE SCALE GENOMIC DNA]</scope>
    <source>
        <strain evidence="7 8">BR 11880</strain>
    </source>
</reference>
<evidence type="ECO:0000256" key="5">
    <source>
        <dbReference type="SAM" id="MobiDB-lite"/>
    </source>
</evidence>
<name>A0A560FT40_9PROT</name>
<feature type="compositionally biased region" description="Pro residues" evidence="5">
    <location>
        <begin position="15"/>
        <end position="31"/>
    </location>
</feature>
<evidence type="ECO:0000259" key="6">
    <source>
        <dbReference type="PROSITE" id="PS51123"/>
    </source>
</evidence>
<dbReference type="InterPro" id="IPR036737">
    <property type="entry name" value="OmpA-like_sf"/>
</dbReference>
<comment type="caution">
    <text evidence="7">The sequence shown here is derived from an EMBL/GenBank/DDBJ whole genome shotgun (WGS) entry which is preliminary data.</text>
</comment>
<dbReference type="InterPro" id="IPR050330">
    <property type="entry name" value="Bact_OuterMem_StrucFunc"/>
</dbReference>
<dbReference type="AlphaFoldDB" id="A0A560FT40"/>
<dbReference type="Gene3D" id="3.30.1330.60">
    <property type="entry name" value="OmpA-like domain"/>
    <property type="match status" value="1"/>
</dbReference>
<dbReference type="SUPFAM" id="SSF103088">
    <property type="entry name" value="OmpA-like"/>
    <property type="match status" value="1"/>
</dbReference>
<evidence type="ECO:0000313" key="8">
    <source>
        <dbReference type="Proteomes" id="UP000319859"/>
    </source>
</evidence>
<dbReference type="PRINTS" id="PR01021">
    <property type="entry name" value="OMPADOMAIN"/>
</dbReference>
<dbReference type="GO" id="GO:0009279">
    <property type="term" value="C:cell outer membrane"/>
    <property type="evidence" value="ECO:0007669"/>
    <property type="project" value="UniProtKB-SubCell"/>
</dbReference>
<sequence>MLAACAPTQPSPSWLAPPPSAAARPTTPPPATGIGYVNLQSLPQTIGLEHQDRVNRFNRLAQLNGIAPPRIDQLQVPPGMLPGFTYPVPVVRVTFDEKVFFDFNKDILRPEAEPVLDVIAQNMRRDVPDASLLVLGHTDAIGSDAYNIELSKRRAQTVLEGLIRRGVDPRQLSTVAIGKNQPTAPNSTEEGRARNRRVEFMISASAPANLRLVQQRRINKDFLAVKPETAAEPQVPKQVRVFSPADLGIVPATAKGAPEAAKPAAPVAAAAPAMIALQVPSTPPAFELNRPRAVEQADLNSEFQM</sequence>
<gene>
    <name evidence="7" type="ORF">FBZ89_101399</name>
</gene>
<dbReference type="Pfam" id="PF00691">
    <property type="entry name" value="OmpA"/>
    <property type="match status" value="1"/>
</dbReference>
<dbReference type="PROSITE" id="PS51123">
    <property type="entry name" value="OMPA_2"/>
    <property type="match status" value="1"/>
</dbReference>
<evidence type="ECO:0000256" key="2">
    <source>
        <dbReference type="ARBA" id="ARBA00023136"/>
    </source>
</evidence>
<evidence type="ECO:0000256" key="1">
    <source>
        <dbReference type="ARBA" id="ARBA00004442"/>
    </source>
</evidence>
<proteinExistence type="predicted"/>
<organism evidence="7 8">
    <name type="scientific">Nitrospirillum amazonense</name>
    <dbReference type="NCBI Taxonomy" id="28077"/>
    <lineage>
        <taxon>Bacteria</taxon>
        <taxon>Pseudomonadati</taxon>
        <taxon>Pseudomonadota</taxon>
        <taxon>Alphaproteobacteria</taxon>
        <taxon>Rhodospirillales</taxon>
        <taxon>Azospirillaceae</taxon>
        <taxon>Nitrospirillum</taxon>
    </lineage>
</organism>
<feature type="domain" description="OmpA-like" evidence="6">
    <location>
        <begin position="88"/>
        <end position="206"/>
    </location>
</feature>
<dbReference type="PANTHER" id="PTHR30329:SF21">
    <property type="entry name" value="LIPOPROTEIN YIAD-RELATED"/>
    <property type="match status" value="1"/>
</dbReference>
<dbReference type="Proteomes" id="UP000319859">
    <property type="component" value="Unassembled WGS sequence"/>
</dbReference>
<keyword evidence="3" id="KW-0998">Cell outer membrane</keyword>